<dbReference type="Proteomes" id="UP000541444">
    <property type="component" value="Unassembled WGS sequence"/>
</dbReference>
<dbReference type="EMBL" id="JACGCM010002659">
    <property type="protein sequence ID" value="KAF6137256.1"/>
    <property type="molecule type" value="Genomic_DNA"/>
</dbReference>
<protein>
    <submittedName>
        <fullName evidence="1">Uncharacterized protein</fullName>
    </submittedName>
</protein>
<name>A0A7J7L3Q7_9MAGN</name>
<gene>
    <name evidence="1" type="ORF">GIB67_036293</name>
</gene>
<sequence>MCLKQFITQKVKDTIYLVSRLKKYIHKYSWRIRSNNILHPRSLKLFYIEDICKSFHEERFLHHLRKLHARILGDWL</sequence>
<evidence type="ECO:0000313" key="2">
    <source>
        <dbReference type="Proteomes" id="UP000541444"/>
    </source>
</evidence>
<keyword evidence="2" id="KW-1185">Reference proteome</keyword>
<proteinExistence type="predicted"/>
<evidence type="ECO:0000313" key="1">
    <source>
        <dbReference type="EMBL" id="KAF6137256.1"/>
    </source>
</evidence>
<comment type="caution">
    <text evidence="1">The sequence shown here is derived from an EMBL/GenBank/DDBJ whole genome shotgun (WGS) entry which is preliminary data.</text>
</comment>
<reference evidence="1 2" key="1">
    <citation type="journal article" date="2020" name="IScience">
        <title>Genome Sequencing of the Endangered Kingdonia uniflora (Circaeasteraceae, Ranunculales) Reveals Potential Mechanisms of Evolutionary Specialization.</title>
        <authorList>
            <person name="Sun Y."/>
            <person name="Deng T."/>
            <person name="Zhang A."/>
            <person name="Moore M.J."/>
            <person name="Landis J.B."/>
            <person name="Lin N."/>
            <person name="Zhang H."/>
            <person name="Zhang X."/>
            <person name="Huang J."/>
            <person name="Zhang X."/>
            <person name="Sun H."/>
            <person name="Wang H."/>
        </authorList>
    </citation>
    <scope>NUCLEOTIDE SEQUENCE [LARGE SCALE GENOMIC DNA]</scope>
    <source>
        <strain evidence="1">TB1705</strain>
        <tissue evidence="1">Leaf</tissue>
    </source>
</reference>
<accession>A0A7J7L3Q7</accession>
<dbReference type="AlphaFoldDB" id="A0A7J7L3Q7"/>
<organism evidence="1 2">
    <name type="scientific">Kingdonia uniflora</name>
    <dbReference type="NCBI Taxonomy" id="39325"/>
    <lineage>
        <taxon>Eukaryota</taxon>
        <taxon>Viridiplantae</taxon>
        <taxon>Streptophyta</taxon>
        <taxon>Embryophyta</taxon>
        <taxon>Tracheophyta</taxon>
        <taxon>Spermatophyta</taxon>
        <taxon>Magnoliopsida</taxon>
        <taxon>Ranunculales</taxon>
        <taxon>Circaeasteraceae</taxon>
        <taxon>Kingdonia</taxon>
    </lineage>
</organism>